<dbReference type="SUPFAM" id="SSF56300">
    <property type="entry name" value="Metallo-dependent phosphatases"/>
    <property type="match status" value="1"/>
</dbReference>
<dbReference type="CDD" id="cd07385">
    <property type="entry name" value="MPP_YkuE_C"/>
    <property type="match status" value="1"/>
</dbReference>
<reference evidence="3" key="1">
    <citation type="journal article" date="2021" name="PeerJ">
        <title>Extensive microbial diversity within the chicken gut microbiome revealed by metagenomics and culture.</title>
        <authorList>
            <person name="Gilroy R."/>
            <person name="Ravi A."/>
            <person name="Getino M."/>
            <person name="Pursley I."/>
            <person name="Horton D.L."/>
            <person name="Alikhan N.F."/>
            <person name="Baker D."/>
            <person name="Gharbi K."/>
            <person name="Hall N."/>
            <person name="Watson M."/>
            <person name="Adriaenssens E.M."/>
            <person name="Foster-Nyarko E."/>
            <person name="Jarju S."/>
            <person name="Secka A."/>
            <person name="Antonio M."/>
            <person name="Oren A."/>
            <person name="Chaudhuri R.R."/>
            <person name="La Ragione R."/>
            <person name="Hildebrand F."/>
            <person name="Pallen M.J."/>
        </authorList>
    </citation>
    <scope>NUCLEOTIDE SEQUENCE</scope>
    <source>
        <strain evidence="3">ChiW4-1371</strain>
    </source>
</reference>
<dbReference type="Gene3D" id="3.60.21.10">
    <property type="match status" value="1"/>
</dbReference>
<dbReference type="EMBL" id="DXAQ01000128">
    <property type="protein sequence ID" value="HIZ90008.1"/>
    <property type="molecule type" value="Genomic_DNA"/>
</dbReference>
<evidence type="ECO:0000256" key="1">
    <source>
        <dbReference type="SAM" id="Phobius"/>
    </source>
</evidence>
<organism evidence="3 4">
    <name type="scientific">Candidatus Mucispirillum faecigallinarum</name>
    <dbReference type="NCBI Taxonomy" id="2838699"/>
    <lineage>
        <taxon>Bacteria</taxon>
        <taxon>Pseudomonadati</taxon>
        <taxon>Deferribacterota</taxon>
        <taxon>Deferribacteres</taxon>
        <taxon>Deferribacterales</taxon>
        <taxon>Mucispirillaceae</taxon>
        <taxon>Mucispirillum</taxon>
    </lineage>
</organism>
<keyword evidence="1" id="KW-0812">Transmembrane</keyword>
<dbReference type="Proteomes" id="UP000824176">
    <property type="component" value="Unassembled WGS sequence"/>
</dbReference>
<evidence type="ECO:0000259" key="2">
    <source>
        <dbReference type="Pfam" id="PF00149"/>
    </source>
</evidence>
<dbReference type="InterPro" id="IPR051158">
    <property type="entry name" value="Metallophosphoesterase_sf"/>
</dbReference>
<evidence type="ECO:0000313" key="4">
    <source>
        <dbReference type="Proteomes" id="UP000824176"/>
    </source>
</evidence>
<feature type="transmembrane region" description="Helical" evidence="1">
    <location>
        <begin position="6"/>
        <end position="23"/>
    </location>
</feature>
<dbReference type="Pfam" id="PF00149">
    <property type="entry name" value="Metallophos"/>
    <property type="match status" value="1"/>
</dbReference>
<accession>A0A9D2KDG3</accession>
<dbReference type="GO" id="GO:0016787">
    <property type="term" value="F:hydrolase activity"/>
    <property type="evidence" value="ECO:0007669"/>
    <property type="project" value="InterPro"/>
</dbReference>
<proteinExistence type="predicted"/>
<feature type="transmembrane region" description="Helical" evidence="1">
    <location>
        <begin position="59"/>
        <end position="83"/>
    </location>
</feature>
<evidence type="ECO:0000313" key="3">
    <source>
        <dbReference type="EMBL" id="HIZ90008.1"/>
    </source>
</evidence>
<comment type="caution">
    <text evidence="3">The sequence shown here is derived from an EMBL/GenBank/DDBJ whole genome shotgun (WGS) entry which is preliminary data.</text>
</comment>
<feature type="transmembrane region" description="Helical" evidence="1">
    <location>
        <begin position="35"/>
        <end position="53"/>
    </location>
</feature>
<keyword evidence="1" id="KW-0472">Membrane</keyword>
<keyword evidence="1" id="KW-1133">Transmembrane helix</keyword>
<gene>
    <name evidence="3" type="ORF">H9804_08675</name>
</gene>
<feature type="transmembrane region" description="Helical" evidence="1">
    <location>
        <begin position="103"/>
        <end position="122"/>
    </location>
</feature>
<name>A0A9D2KDG3_9BACT</name>
<dbReference type="InterPro" id="IPR029052">
    <property type="entry name" value="Metallo-depent_PP-like"/>
</dbReference>
<sequence length="370" mass="42509">MSMLFLILLQDIVFTIYLSYRLYQSFFTKYNRALIISSIMVTSNLFIILKIISKNADIVIPYILNFISTIIFAVCIYIFMLYLVTDIIRIIFKRLHKQFISHYIQGLIVTITAVLVCALGYLNSHTTKINEYNIVLNKEVIEPFKIAALSDIHIGSDMTSSRLYKEIKLINDIKPDIVFIAGDIIDNNIKDYKEEYIKEFQKINAPLGTYVVFGNHEYYSGNQADIIKLFEKSGFHVLVDNVTYIPEKEFYIIGRDSLRHTNSKNDERTSIETLYKQVEDKTKPVIILDHIPKSSLDGRKINADIQISGHTHDGQFFPGNLIVNKMYELSHGMKNYDGFHYFVSSGLGLWGPPIRIGTDSEILIINVTGK</sequence>
<dbReference type="AlphaFoldDB" id="A0A9D2KDG3"/>
<reference evidence="3" key="2">
    <citation type="submission" date="2021-04" db="EMBL/GenBank/DDBJ databases">
        <authorList>
            <person name="Gilroy R."/>
        </authorList>
    </citation>
    <scope>NUCLEOTIDE SEQUENCE</scope>
    <source>
        <strain evidence="3">ChiW4-1371</strain>
    </source>
</reference>
<dbReference type="InterPro" id="IPR004843">
    <property type="entry name" value="Calcineurin-like_PHP"/>
</dbReference>
<protein>
    <submittedName>
        <fullName evidence="3">Metallophosphoesterase</fullName>
    </submittedName>
</protein>
<dbReference type="PANTHER" id="PTHR31302">
    <property type="entry name" value="TRANSMEMBRANE PROTEIN WITH METALLOPHOSPHOESTERASE DOMAIN-RELATED"/>
    <property type="match status" value="1"/>
</dbReference>
<dbReference type="PANTHER" id="PTHR31302:SF0">
    <property type="entry name" value="TRANSMEMBRANE PROTEIN WITH METALLOPHOSPHOESTERASE DOMAIN"/>
    <property type="match status" value="1"/>
</dbReference>
<feature type="domain" description="Calcineurin-like phosphoesterase" evidence="2">
    <location>
        <begin position="144"/>
        <end position="313"/>
    </location>
</feature>